<dbReference type="GO" id="GO:0005975">
    <property type="term" value="P:carbohydrate metabolic process"/>
    <property type="evidence" value="ECO:0007669"/>
    <property type="project" value="InterPro"/>
</dbReference>
<reference evidence="4" key="1">
    <citation type="submission" date="2021-01" db="EMBL/GenBank/DDBJ databases">
        <authorList>
            <person name="Corre E."/>
            <person name="Pelletier E."/>
            <person name="Niang G."/>
            <person name="Scheremetjew M."/>
            <person name="Finn R."/>
            <person name="Kale V."/>
            <person name="Holt S."/>
            <person name="Cochrane G."/>
            <person name="Meng A."/>
            <person name="Brown T."/>
            <person name="Cohen L."/>
        </authorList>
    </citation>
    <scope>NUCLEOTIDE SEQUENCE</scope>
    <source>
        <strain evidence="4">NY070348D</strain>
    </source>
</reference>
<dbReference type="Pfam" id="PF07971">
    <property type="entry name" value="Glyco_hydro_92"/>
    <property type="match status" value="1"/>
</dbReference>
<dbReference type="EMBL" id="HBHK01010582">
    <property type="protein sequence ID" value="CAD9679612.1"/>
    <property type="molecule type" value="Transcribed_RNA"/>
</dbReference>
<dbReference type="Gene3D" id="3.30.2080.10">
    <property type="entry name" value="GH92 mannosidase domain"/>
    <property type="match status" value="1"/>
</dbReference>
<proteinExistence type="predicted"/>
<dbReference type="InterPro" id="IPR008928">
    <property type="entry name" value="6-hairpin_glycosidase_sf"/>
</dbReference>
<dbReference type="Gene3D" id="2.70.98.10">
    <property type="match status" value="1"/>
</dbReference>
<evidence type="ECO:0000259" key="3">
    <source>
        <dbReference type="Pfam" id="PF17678"/>
    </source>
</evidence>
<dbReference type="NCBIfam" id="TIGR01180">
    <property type="entry name" value="aman2_put"/>
    <property type="match status" value="1"/>
</dbReference>
<dbReference type="GO" id="GO:0005634">
    <property type="term" value="C:nucleus"/>
    <property type="evidence" value="ECO:0007669"/>
    <property type="project" value="TreeGrafter"/>
</dbReference>
<dbReference type="PANTHER" id="PTHR12143:SF43">
    <property type="entry name" value="PUTATIVE-RELATED"/>
    <property type="match status" value="1"/>
</dbReference>
<dbReference type="InterPro" id="IPR005887">
    <property type="entry name" value="GH92_a_mannosidase_put"/>
</dbReference>
<dbReference type="InterPro" id="IPR050883">
    <property type="entry name" value="PNGase"/>
</dbReference>
<organism evidence="4">
    <name type="scientific">Mucochytrium quahogii</name>
    <dbReference type="NCBI Taxonomy" id="96639"/>
    <lineage>
        <taxon>Eukaryota</taxon>
        <taxon>Sar</taxon>
        <taxon>Stramenopiles</taxon>
        <taxon>Bigyra</taxon>
        <taxon>Labyrinthulomycetes</taxon>
        <taxon>Thraustochytrida</taxon>
        <taxon>Thraustochytriidae</taxon>
        <taxon>Mucochytrium</taxon>
    </lineage>
</organism>
<evidence type="ECO:0000259" key="2">
    <source>
        <dbReference type="Pfam" id="PF07971"/>
    </source>
</evidence>
<protein>
    <recommendedName>
        <fullName evidence="5">Alpha-1,2-mannosidase</fullName>
    </recommendedName>
</protein>
<keyword evidence="1" id="KW-1133">Transmembrane helix</keyword>
<feature type="domain" description="Glycosyl hydrolase family 92 N-terminal" evidence="3">
    <location>
        <begin position="92"/>
        <end position="317"/>
    </location>
</feature>
<dbReference type="GO" id="GO:0006516">
    <property type="term" value="P:glycoprotein catabolic process"/>
    <property type="evidence" value="ECO:0007669"/>
    <property type="project" value="TreeGrafter"/>
</dbReference>
<feature type="transmembrane region" description="Helical" evidence="1">
    <location>
        <begin position="48"/>
        <end position="70"/>
    </location>
</feature>
<evidence type="ECO:0000313" key="4">
    <source>
        <dbReference type="EMBL" id="CAD9679612.1"/>
    </source>
</evidence>
<gene>
    <name evidence="4" type="ORF">QSP1433_LOCUS6618</name>
</gene>
<dbReference type="AlphaFoldDB" id="A0A7S2WCK6"/>
<dbReference type="InterPro" id="IPR041371">
    <property type="entry name" value="GH92_N"/>
</dbReference>
<dbReference type="InterPro" id="IPR012939">
    <property type="entry name" value="Glyco_hydro_92"/>
</dbReference>
<keyword evidence="1" id="KW-0472">Membrane</keyword>
<evidence type="ECO:0008006" key="5">
    <source>
        <dbReference type="Google" id="ProtNLM"/>
    </source>
</evidence>
<sequence>MEQISDVGKRGNGGRWNGGWGVVPTNETVEEGYESQLAVNGSYVKWRLLCVVLASFGGGVIVTLMLSIGLRGDNQLVRPQHALDRPLESVEYVDILRGVAPTSPAWSYGNALPIHALPRGTAHWSVTTEKHLDEKWFVDTNNVKFVGVRATHLPSPWMHDYGHFNVRPSIPTLSDPTVWLTGNKAVLKPHHLNLTITSYCSGQGCTQFEFSPSLHGGMFSMRTPPGLPGHARNLIFQLPRGRSSITSLPGSTEITGVSKESGTMSSYVAMTFGNHISAVVEWPEGVDGKVVCEPPRCSFAWNGTLQGETVRVRVGNSLISLEQAILNRKREVDIYPTIEAMVESGKNVWNSYLDRVQIHGLTKDTVGAKQKLFTSLYRALLWPRDLAELDADNNTVHWSPYNGKVAEGHIMTDSGFWDAYRALYPMLQLVYPEVAKDILSGWINAIRETGGKIPEWPNPGAADMMEGTMSDCTMSDAIVTGLINGDEADVVYEELLRNAFNMTSSSRGRSFKEYLQLGYIPRHVSLSQNHYLADWAIAQAAEFRGDHETARKLLERSKNWTRLFNPGTGFFQSKNALGYFEQTKSTFDEFEFFLRGAYTEGSAWQYRFYVPHDPKGLSEVYAKTGDDMCSVLHKALTITPAFHGVHIQDAPSMGEFSFGEYCHANQPVHHVLYMFAHANGCALEGQKWIQKAIRTFYGKFGYAGDEDNGEQSSWLVLSALGLYQLAPGNGKYQVGAPPLFPKTVIQRPPELGGELTILRDESLPTTEGFYQATKIDFDGVEWDLTNHESPPAFSYAQLLKGGTLTFRK</sequence>
<dbReference type="GO" id="GO:0000224">
    <property type="term" value="F:peptide-N4-(N-acetyl-beta-glucosaminyl)asparagine amidase activity"/>
    <property type="evidence" value="ECO:0007669"/>
    <property type="project" value="TreeGrafter"/>
</dbReference>
<evidence type="ECO:0000256" key="1">
    <source>
        <dbReference type="SAM" id="Phobius"/>
    </source>
</evidence>
<dbReference type="GO" id="GO:0005829">
    <property type="term" value="C:cytosol"/>
    <property type="evidence" value="ECO:0007669"/>
    <property type="project" value="TreeGrafter"/>
</dbReference>
<dbReference type="SUPFAM" id="SSF48208">
    <property type="entry name" value="Six-hairpin glycosidases"/>
    <property type="match status" value="1"/>
</dbReference>
<keyword evidence="1" id="KW-0812">Transmembrane</keyword>
<dbReference type="GO" id="GO:0030246">
    <property type="term" value="F:carbohydrate binding"/>
    <property type="evidence" value="ECO:0007669"/>
    <property type="project" value="InterPro"/>
</dbReference>
<dbReference type="Pfam" id="PF17678">
    <property type="entry name" value="Glyco_hydro_92N"/>
    <property type="match status" value="1"/>
</dbReference>
<dbReference type="Gene3D" id="1.20.1610.10">
    <property type="entry name" value="alpha-1,2-mannosidases domains"/>
    <property type="match status" value="1"/>
</dbReference>
<name>A0A7S2WCK6_9STRA</name>
<dbReference type="InterPro" id="IPR014718">
    <property type="entry name" value="GH-type_carb-bd"/>
</dbReference>
<dbReference type="PANTHER" id="PTHR12143">
    <property type="entry name" value="PEPTIDE N-GLYCANASE PNGASE -RELATED"/>
    <property type="match status" value="1"/>
</dbReference>
<accession>A0A7S2WCK6</accession>
<dbReference type="Gene3D" id="1.20.1050.60">
    <property type="entry name" value="alpha-1,2-mannosidase"/>
    <property type="match status" value="1"/>
</dbReference>
<feature type="domain" description="Glycosyl hydrolase family 92" evidence="2">
    <location>
        <begin position="323"/>
        <end position="806"/>
    </location>
</feature>